<dbReference type="InterPro" id="IPR015813">
    <property type="entry name" value="Pyrv/PenolPyrv_kinase-like_dom"/>
</dbReference>
<reference evidence="15" key="1">
    <citation type="submission" date="2018-06" db="EMBL/GenBank/DDBJ databases">
        <authorList>
            <person name="Zhirakovskaya E."/>
        </authorList>
    </citation>
    <scope>NUCLEOTIDE SEQUENCE</scope>
</reference>
<proteinExistence type="inferred from homology"/>
<comment type="catalytic activity">
    <reaction evidence="1">
        <text>L-histidyl-[protein] + phosphoenolpyruvate = N(pros)-phospho-L-histidyl-[protein] + pyruvate</text>
        <dbReference type="Rhea" id="RHEA:23880"/>
        <dbReference type="Rhea" id="RHEA-COMP:9745"/>
        <dbReference type="Rhea" id="RHEA-COMP:9746"/>
        <dbReference type="ChEBI" id="CHEBI:15361"/>
        <dbReference type="ChEBI" id="CHEBI:29979"/>
        <dbReference type="ChEBI" id="CHEBI:58702"/>
        <dbReference type="ChEBI" id="CHEBI:64837"/>
        <dbReference type="EC" id="2.7.3.9"/>
    </reaction>
</comment>
<dbReference type="Pfam" id="PF05524">
    <property type="entry name" value="PEP-utilisers_N"/>
    <property type="match status" value="1"/>
</dbReference>
<keyword evidence="8" id="KW-0762">Sugar transport</keyword>
<evidence type="ECO:0000256" key="4">
    <source>
        <dbReference type="ARBA" id="ARBA00007837"/>
    </source>
</evidence>
<dbReference type="GO" id="GO:0046872">
    <property type="term" value="F:metal ion binding"/>
    <property type="evidence" value="ECO:0007669"/>
    <property type="project" value="UniProtKB-KW"/>
</dbReference>
<dbReference type="NCBIfam" id="TIGR01417">
    <property type="entry name" value="PTS_I_fam"/>
    <property type="match status" value="1"/>
</dbReference>
<keyword evidence="12 15" id="KW-0418">Kinase</keyword>
<evidence type="ECO:0000259" key="14">
    <source>
        <dbReference type="SMART" id="SM00065"/>
    </source>
</evidence>
<dbReference type="Gene3D" id="3.30.450.40">
    <property type="match status" value="1"/>
</dbReference>
<sequence>MLETLRRLVQEVNQARNLDHALSIIVHSVKAIMKVGVCSVYLRDSSGAFMLMATDGLLEKAVGKVRLQEGEGLISLVASRAEPINLRSALAHPSYHYFPETGEESYHAFLGVPIIHHRKVVGVLVVQDHAAQSFNEESETFMITVAAQLAGAIAHAVVSGDVKGLGETDRAILDSRPIAGLPGAAGVAIGTARVVYPLADISAVPDRQIEDIPAELDKFEKALAAVRQELRIMSQRLEDKLPSQEHALFDAYILMLDSDSITNGIRTGIEQGNWAAGALRDVMQEHEQIFREMEDSYMRERGDDVRDLGRRILMYLQQDTPADTDFSDNTVLVSEEVTPSMLADMPMDRIAGVVSVRGSRTSHVAILARALGLPTVMGTTDLPVRYIDGRQVIVDGYSGRIYIEPSETVCREYRELLNQEQELSEELQALNGLPSETLDGDKIHLYVNTGLLADMSPTQESGAEGIGLYRTEFPFMIRQRFPGEEEQCAIYRQVLGSFAPDPVVLRTLDVGGDKALPYFPIDEENPFLGWRGIRITLDHPEIFLVQIRAMLRASSGFNNLNILLPMISDVSELIESQSLIHQAYGELLEEGENIEMPRVGVMIEVPSAVYQAGSLARRVDYLSIGTNDLTQYLLAVDRNNARVAELYDSLHPAVIRAMMQVVESARVYNKPVSVCGEMAGDPAAVILLVGMGIESLSMSVASLARVKWVVRNLSSERATEILSDVLVMEDVYSIRAYLNEQLERAGLGGLIRAGK</sequence>
<dbReference type="SUPFAM" id="SSF47831">
    <property type="entry name" value="Enzyme I of the PEP:sugar phosphotransferase system HPr-binding (sub)domain"/>
    <property type="match status" value="1"/>
</dbReference>
<evidence type="ECO:0000256" key="2">
    <source>
        <dbReference type="ARBA" id="ARBA00001946"/>
    </source>
</evidence>
<dbReference type="InterPro" id="IPR023151">
    <property type="entry name" value="PEP_util_CS"/>
</dbReference>
<dbReference type="InterPro" id="IPR036637">
    <property type="entry name" value="Phosphohistidine_dom_sf"/>
</dbReference>
<dbReference type="SMART" id="SM00065">
    <property type="entry name" value="GAF"/>
    <property type="match status" value="1"/>
</dbReference>
<feature type="domain" description="GAF" evidence="14">
    <location>
        <begin position="17"/>
        <end position="163"/>
    </location>
</feature>
<dbReference type="NCBIfam" id="NF008283">
    <property type="entry name" value="PRK11061.1"/>
    <property type="match status" value="1"/>
</dbReference>
<comment type="cofactor">
    <cofactor evidence="2">
        <name>Mg(2+)</name>
        <dbReference type="ChEBI" id="CHEBI:18420"/>
    </cofactor>
</comment>
<evidence type="ECO:0000256" key="1">
    <source>
        <dbReference type="ARBA" id="ARBA00000683"/>
    </source>
</evidence>
<dbReference type="SUPFAM" id="SSF51621">
    <property type="entry name" value="Phosphoenolpyruvate/pyruvate domain"/>
    <property type="match status" value="1"/>
</dbReference>
<keyword evidence="13" id="KW-0460">Magnesium</keyword>
<evidence type="ECO:0000256" key="12">
    <source>
        <dbReference type="ARBA" id="ARBA00022777"/>
    </source>
</evidence>
<dbReference type="Gene3D" id="3.20.20.60">
    <property type="entry name" value="Phosphoenolpyruvate-binding domains"/>
    <property type="match status" value="1"/>
</dbReference>
<dbReference type="PRINTS" id="PR01736">
    <property type="entry name" value="PHPHTRNFRASE"/>
</dbReference>
<keyword evidence="7" id="KW-0963">Cytoplasm</keyword>
<dbReference type="Gene3D" id="3.50.30.10">
    <property type="entry name" value="Phosphohistidine domain"/>
    <property type="match status" value="1"/>
</dbReference>
<dbReference type="GO" id="GO:0009401">
    <property type="term" value="P:phosphoenolpyruvate-dependent sugar phosphotransferase system"/>
    <property type="evidence" value="ECO:0007669"/>
    <property type="project" value="UniProtKB-KW"/>
</dbReference>
<dbReference type="GO" id="GO:0005737">
    <property type="term" value="C:cytoplasm"/>
    <property type="evidence" value="ECO:0007669"/>
    <property type="project" value="UniProtKB-SubCell"/>
</dbReference>
<name>A0A3B1B164_9ZZZZ</name>
<keyword evidence="11" id="KW-0479">Metal-binding</keyword>
<keyword evidence="9" id="KW-0808">Transferase</keyword>
<dbReference type="InterPro" id="IPR029016">
    <property type="entry name" value="GAF-like_dom_sf"/>
</dbReference>
<comment type="subcellular location">
    <subcellularLocation>
        <location evidence="3">Cytoplasm</location>
    </subcellularLocation>
</comment>
<keyword evidence="6" id="KW-0813">Transport</keyword>
<evidence type="ECO:0000256" key="13">
    <source>
        <dbReference type="ARBA" id="ARBA00022842"/>
    </source>
</evidence>
<dbReference type="InterPro" id="IPR006318">
    <property type="entry name" value="PTS_EI-like"/>
</dbReference>
<dbReference type="EC" id="2.7.3.9" evidence="5"/>
<dbReference type="SUPFAM" id="SSF52009">
    <property type="entry name" value="Phosphohistidine domain"/>
    <property type="match status" value="1"/>
</dbReference>
<keyword evidence="10" id="KW-0598">Phosphotransferase system</keyword>
<organism evidence="15">
    <name type="scientific">hydrothermal vent metagenome</name>
    <dbReference type="NCBI Taxonomy" id="652676"/>
    <lineage>
        <taxon>unclassified sequences</taxon>
        <taxon>metagenomes</taxon>
        <taxon>ecological metagenomes</taxon>
    </lineage>
</organism>
<dbReference type="InterPro" id="IPR000121">
    <property type="entry name" value="PEP_util_C"/>
</dbReference>
<dbReference type="InterPro" id="IPR003018">
    <property type="entry name" value="GAF"/>
</dbReference>
<evidence type="ECO:0000256" key="3">
    <source>
        <dbReference type="ARBA" id="ARBA00004496"/>
    </source>
</evidence>
<accession>A0A3B1B164</accession>
<dbReference type="GO" id="GO:0016301">
    <property type="term" value="F:kinase activity"/>
    <property type="evidence" value="ECO:0007669"/>
    <property type="project" value="UniProtKB-KW"/>
</dbReference>
<evidence type="ECO:0000256" key="10">
    <source>
        <dbReference type="ARBA" id="ARBA00022683"/>
    </source>
</evidence>
<evidence type="ECO:0000256" key="7">
    <source>
        <dbReference type="ARBA" id="ARBA00022490"/>
    </source>
</evidence>
<dbReference type="InterPro" id="IPR040442">
    <property type="entry name" value="Pyrv_kinase-like_dom_sf"/>
</dbReference>
<dbReference type="Pfam" id="PF02896">
    <property type="entry name" value="PEP-utilizers_C"/>
    <property type="match status" value="1"/>
</dbReference>
<dbReference type="Pfam" id="PF00391">
    <property type="entry name" value="PEP-utilizers"/>
    <property type="match status" value="1"/>
</dbReference>
<evidence type="ECO:0000256" key="5">
    <source>
        <dbReference type="ARBA" id="ARBA00012232"/>
    </source>
</evidence>
<dbReference type="SUPFAM" id="SSF55781">
    <property type="entry name" value="GAF domain-like"/>
    <property type="match status" value="1"/>
</dbReference>
<evidence type="ECO:0000256" key="8">
    <source>
        <dbReference type="ARBA" id="ARBA00022597"/>
    </source>
</evidence>
<dbReference type="InterPro" id="IPR050499">
    <property type="entry name" value="PEP-utilizing_PTS_enzyme"/>
</dbReference>
<comment type="similarity">
    <text evidence="4">Belongs to the PEP-utilizing enzyme family.</text>
</comment>
<evidence type="ECO:0000256" key="9">
    <source>
        <dbReference type="ARBA" id="ARBA00022679"/>
    </source>
</evidence>
<evidence type="ECO:0000313" key="15">
    <source>
        <dbReference type="EMBL" id="VAX12036.1"/>
    </source>
</evidence>
<dbReference type="InterPro" id="IPR008731">
    <property type="entry name" value="PTS_EIN"/>
</dbReference>
<dbReference type="Gene3D" id="1.10.274.10">
    <property type="entry name" value="PtsI, HPr-binding domain"/>
    <property type="match status" value="1"/>
</dbReference>
<evidence type="ECO:0000256" key="6">
    <source>
        <dbReference type="ARBA" id="ARBA00022448"/>
    </source>
</evidence>
<dbReference type="EMBL" id="UOFZ01000009">
    <property type="protein sequence ID" value="VAX12036.1"/>
    <property type="molecule type" value="Genomic_DNA"/>
</dbReference>
<dbReference type="GO" id="GO:0008965">
    <property type="term" value="F:phosphoenolpyruvate-protein phosphotransferase activity"/>
    <property type="evidence" value="ECO:0007669"/>
    <property type="project" value="UniProtKB-EC"/>
</dbReference>
<dbReference type="PROSITE" id="PS00742">
    <property type="entry name" value="PEP_ENZYMES_2"/>
    <property type="match status" value="1"/>
</dbReference>
<dbReference type="InterPro" id="IPR008279">
    <property type="entry name" value="PEP-util_enz_mobile_dom"/>
</dbReference>
<dbReference type="PANTHER" id="PTHR46244">
    <property type="entry name" value="PHOSPHOENOLPYRUVATE-PROTEIN PHOSPHOTRANSFERASE"/>
    <property type="match status" value="1"/>
</dbReference>
<dbReference type="PANTHER" id="PTHR46244:SF1">
    <property type="entry name" value="PHOSPHOENOLPYRUVATE-DEPENDENT PHOSPHOTRANSFERASE SYSTEM"/>
    <property type="match status" value="1"/>
</dbReference>
<protein>
    <recommendedName>
        <fullName evidence="5">phosphoenolpyruvate--protein phosphotransferase</fullName>
        <ecNumber evidence="5">2.7.3.9</ecNumber>
    </recommendedName>
</protein>
<dbReference type="InterPro" id="IPR036618">
    <property type="entry name" value="PtsI_HPr-bd_sf"/>
</dbReference>
<dbReference type="AlphaFoldDB" id="A0A3B1B164"/>
<evidence type="ECO:0000256" key="11">
    <source>
        <dbReference type="ARBA" id="ARBA00022723"/>
    </source>
</evidence>
<gene>
    <name evidence="15" type="ORF">MNBD_GAMMA24-796</name>
</gene>
<dbReference type="Pfam" id="PF01590">
    <property type="entry name" value="GAF"/>
    <property type="match status" value="1"/>
</dbReference>